<dbReference type="Proteomes" id="UP001432312">
    <property type="component" value="Plasmid unnamed1"/>
</dbReference>
<evidence type="ECO:0000313" key="4">
    <source>
        <dbReference type="Proteomes" id="UP001432312"/>
    </source>
</evidence>
<sequence>MSPQREIDEETAAGRLALYVVALTRGTTVRDLADRFGRSSSSWGNYLNGAQLIPKPLLGKLVEAFTSPGTSRSAASVQALELWNAAAAERHTGRTPGGGELVRQHQRRDDALQQVIKYQALAANAEKHLAELRPMLAYTQSRLENAELQLKLGGEREQARVERQLGQAKERLSRVHVQQEGARTRRMTAEEQQEFWMAEALVAQEEISRLEREAQDLVVVAPGSLEPVRTETAEAVDDSGFEARLEHITAEGLHDEALIEEDLQPTPTSPDDAAPQQLPVAENPVQSLSNTEQAVSQTTEHPTGRDEAAPAVPDSPETVQLVSKMVLDKPLTSTDAERTAADFPTRAPQSPALRSVPGDAAVDAARAAPATRNLWWGTRAALWLGLVEVVDSAAPTTAAREATSRSSQPKGAGTNGVTRTRVGTLSRPPSWLVGTAESRAEVLLALRLSGGLAVVALAFWTYLIGQDVAARRDSGAGWADPVVAIAFCLAPMYGGLRLMKVPAKPAAIVAAVIYLTWSVLLLFDLFPWTAPHFGTK</sequence>
<feature type="region of interest" description="Disordered" evidence="1">
    <location>
        <begin position="331"/>
        <end position="355"/>
    </location>
</feature>
<feature type="transmembrane region" description="Helical" evidence="2">
    <location>
        <begin position="442"/>
        <end position="463"/>
    </location>
</feature>
<protein>
    <recommendedName>
        <fullName evidence="5">HTH cro/C1-type domain-containing protein</fullName>
    </recommendedName>
</protein>
<evidence type="ECO:0008006" key="5">
    <source>
        <dbReference type="Google" id="ProtNLM"/>
    </source>
</evidence>
<dbReference type="RefSeq" id="WP_328741318.1">
    <property type="nucleotide sequence ID" value="NZ_CP108037.1"/>
</dbReference>
<feature type="transmembrane region" description="Helical" evidence="2">
    <location>
        <begin position="506"/>
        <end position="526"/>
    </location>
</feature>
<organism evidence="3 4">
    <name type="scientific">Streptomyces erythrochromogenes</name>
    <dbReference type="NCBI Taxonomy" id="285574"/>
    <lineage>
        <taxon>Bacteria</taxon>
        <taxon>Bacillati</taxon>
        <taxon>Actinomycetota</taxon>
        <taxon>Actinomycetes</taxon>
        <taxon>Kitasatosporales</taxon>
        <taxon>Streptomycetaceae</taxon>
        <taxon>Streptomyces</taxon>
    </lineage>
</organism>
<keyword evidence="4" id="KW-1185">Reference proteome</keyword>
<feature type="compositionally biased region" description="Polar residues" evidence="1">
    <location>
        <begin position="284"/>
        <end position="301"/>
    </location>
</feature>
<evidence type="ECO:0000256" key="2">
    <source>
        <dbReference type="SAM" id="Phobius"/>
    </source>
</evidence>
<feature type="transmembrane region" description="Helical" evidence="2">
    <location>
        <begin position="475"/>
        <end position="494"/>
    </location>
</feature>
<feature type="region of interest" description="Disordered" evidence="1">
    <location>
        <begin position="398"/>
        <end position="423"/>
    </location>
</feature>
<keyword evidence="2" id="KW-1133">Transmembrane helix</keyword>
<evidence type="ECO:0000313" key="3">
    <source>
        <dbReference type="EMBL" id="WUN84590.1"/>
    </source>
</evidence>
<keyword evidence="3" id="KW-0614">Plasmid</keyword>
<geneLocation type="plasmid" evidence="3 4">
    <name>unnamed1</name>
</geneLocation>
<keyword evidence="2" id="KW-0812">Transmembrane</keyword>
<gene>
    <name evidence="3" type="ORF">OHA91_39400</name>
</gene>
<keyword evidence="2" id="KW-0472">Membrane</keyword>
<accession>A0ABZ1QPU9</accession>
<reference evidence="3" key="1">
    <citation type="submission" date="2022-10" db="EMBL/GenBank/DDBJ databases">
        <title>The complete genomes of actinobacterial strains from the NBC collection.</title>
        <authorList>
            <person name="Joergensen T.S."/>
            <person name="Alvarez Arevalo M."/>
            <person name="Sterndorff E.B."/>
            <person name="Faurdal D."/>
            <person name="Vuksanovic O."/>
            <person name="Mourched A.-S."/>
            <person name="Charusanti P."/>
            <person name="Shaw S."/>
            <person name="Blin K."/>
            <person name="Weber T."/>
        </authorList>
    </citation>
    <scope>NUCLEOTIDE SEQUENCE</scope>
    <source>
        <strain evidence="3">NBC_00303</strain>
        <plasmid evidence="3">unnamed1</plasmid>
    </source>
</reference>
<feature type="compositionally biased region" description="Low complexity" evidence="1">
    <location>
        <begin position="411"/>
        <end position="423"/>
    </location>
</feature>
<proteinExistence type="predicted"/>
<dbReference type="GeneID" id="95502253"/>
<feature type="region of interest" description="Disordered" evidence="1">
    <location>
        <begin position="284"/>
        <end position="316"/>
    </location>
</feature>
<evidence type="ECO:0000256" key="1">
    <source>
        <dbReference type="SAM" id="MobiDB-lite"/>
    </source>
</evidence>
<dbReference type="EMBL" id="CP108037">
    <property type="protein sequence ID" value="WUN84590.1"/>
    <property type="molecule type" value="Genomic_DNA"/>
</dbReference>
<name>A0ABZ1QPU9_9ACTN</name>